<dbReference type="EMBL" id="MJBS01000023">
    <property type="protein sequence ID" value="OHF00951.1"/>
    <property type="molecule type" value="Genomic_DNA"/>
</dbReference>
<reference evidence="1 2" key="1">
    <citation type="submission" date="2016-09" db="EMBL/GenBank/DDBJ databases">
        <authorList>
            <person name="Capua I."/>
            <person name="De Benedictis P."/>
            <person name="Joannis T."/>
            <person name="Lombin L.H."/>
            <person name="Cattoli G."/>
        </authorList>
    </citation>
    <scope>NUCLEOTIDE SEQUENCE [LARGE SCALE GENOMIC DNA]</scope>
    <source>
        <strain evidence="1 2">IMI 309357</strain>
    </source>
</reference>
<sequence>MNVVTDPCVNCGYPRCSRCRVERLHVRQHLHHDTSHNQHTHHNHI</sequence>
<dbReference type="GeneID" id="34556938"/>
<proteinExistence type="predicted"/>
<protein>
    <submittedName>
        <fullName evidence="1">Uncharacterized protein</fullName>
    </submittedName>
</protein>
<dbReference type="Proteomes" id="UP000176998">
    <property type="component" value="Unassembled WGS sequence"/>
</dbReference>
<dbReference type="RefSeq" id="XP_022478093.1">
    <property type="nucleotide sequence ID" value="XM_022615428.1"/>
</dbReference>
<keyword evidence="2" id="KW-1185">Reference proteome</keyword>
<evidence type="ECO:0000313" key="2">
    <source>
        <dbReference type="Proteomes" id="UP000176998"/>
    </source>
</evidence>
<organism evidence="1 2">
    <name type="scientific">Colletotrichum orchidophilum</name>
    <dbReference type="NCBI Taxonomy" id="1209926"/>
    <lineage>
        <taxon>Eukaryota</taxon>
        <taxon>Fungi</taxon>
        <taxon>Dikarya</taxon>
        <taxon>Ascomycota</taxon>
        <taxon>Pezizomycotina</taxon>
        <taxon>Sordariomycetes</taxon>
        <taxon>Hypocreomycetidae</taxon>
        <taxon>Glomerellales</taxon>
        <taxon>Glomerellaceae</taxon>
        <taxon>Colletotrichum</taxon>
    </lineage>
</organism>
<name>A0A1G4BHS2_9PEZI</name>
<dbReference type="AlphaFoldDB" id="A0A1G4BHS2"/>
<comment type="caution">
    <text evidence="1">The sequence shown here is derived from an EMBL/GenBank/DDBJ whole genome shotgun (WGS) entry which is preliminary data.</text>
</comment>
<gene>
    <name evidence="1" type="ORF">CORC01_03779</name>
</gene>
<accession>A0A1G4BHS2</accession>
<evidence type="ECO:0000313" key="1">
    <source>
        <dbReference type="EMBL" id="OHF00951.1"/>
    </source>
</evidence>